<dbReference type="AlphaFoldDB" id="A0A6J6CE22"/>
<sequence length="330" mass="35272">MSDTAMNPELKARLYGIKLVALVREHFGAIEPSDQIGLTVGAAMTANNASWVLIEDKPERGLGVALAWASRHAVTDLHILASSDTATLARRATAFDLSIKIWAIDGINITPASAQDVEEHAEVTRGHELFIETITLGGADVVIEHGVITGEVRGLEISRVVTDAYTGEHRLEVGVGAHDREAFTMMHGNTPTAQSLKRIVDAVRRHRTPGADPHPLNRLGAERALRALVIDDPSIVGASSLRAVASPSPRPNLKDPIPCVAIGENALGSPVVVVFSTGIDLDVIPFAAEARLFHAQPDTDLIVVVPQRDVSPVTRRLAEMLIHPALIIGV</sequence>
<organism evidence="1">
    <name type="scientific">freshwater metagenome</name>
    <dbReference type="NCBI Taxonomy" id="449393"/>
    <lineage>
        <taxon>unclassified sequences</taxon>
        <taxon>metagenomes</taxon>
        <taxon>ecological metagenomes</taxon>
    </lineage>
</organism>
<name>A0A6J6CE22_9ZZZZ</name>
<dbReference type="EMBL" id="CAEZSL010000142">
    <property type="protein sequence ID" value="CAB4549534.1"/>
    <property type="molecule type" value="Genomic_DNA"/>
</dbReference>
<protein>
    <submittedName>
        <fullName evidence="1">Unannotated protein</fullName>
    </submittedName>
</protein>
<evidence type="ECO:0000313" key="1">
    <source>
        <dbReference type="EMBL" id="CAB4549534.1"/>
    </source>
</evidence>
<accession>A0A6J6CE22</accession>
<gene>
    <name evidence="1" type="ORF">UFOPK1421_01183</name>
</gene>
<proteinExistence type="predicted"/>
<reference evidence="1" key="1">
    <citation type="submission" date="2020-05" db="EMBL/GenBank/DDBJ databases">
        <authorList>
            <person name="Chiriac C."/>
            <person name="Salcher M."/>
            <person name="Ghai R."/>
            <person name="Kavagutti S V."/>
        </authorList>
    </citation>
    <scope>NUCLEOTIDE SEQUENCE</scope>
</reference>